<dbReference type="SUPFAM" id="SSF46689">
    <property type="entry name" value="Homeodomain-like"/>
    <property type="match status" value="1"/>
</dbReference>
<accession>A0ABX6TDZ0</accession>
<gene>
    <name evidence="7" type="ORF">H9L14_00505</name>
</gene>
<dbReference type="EMBL" id="CP060782">
    <property type="protein sequence ID" value="QNP45843.1"/>
    <property type="molecule type" value="Genomic_DNA"/>
</dbReference>
<keyword evidence="1" id="KW-0805">Transcription regulation</keyword>
<feature type="DNA-binding region" description="H-T-H motif" evidence="4">
    <location>
        <begin position="38"/>
        <end position="57"/>
    </location>
</feature>
<dbReference type="PANTHER" id="PTHR30055:SF151">
    <property type="entry name" value="TRANSCRIPTIONAL REGULATORY PROTEIN"/>
    <property type="match status" value="1"/>
</dbReference>
<dbReference type="Proteomes" id="UP000516105">
    <property type="component" value="Chromosome"/>
</dbReference>
<dbReference type="SUPFAM" id="SSF48498">
    <property type="entry name" value="Tetracyclin repressor-like, C-terminal domain"/>
    <property type="match status" value="1"/>
</dbReference>
<reference evidence="7 8" key="1">
    <citation type="submission" date="2020-08" db="EMBL/GenBank/DDBJ databases">
        <title>Genome sequence of Sphingomonas sediminicola KACC 15039T.</title>
        <authorList>
            <person name="Hyun D.-W."/>
            <person name="Bae J.-W."/>
        </authorList>
    </citation>
    <scope>NUCLEOTIDE SEQUENCE [LARGE SCALE GENOMIC DNA]</scope>
    <source>
        <strain evidence="7 8">KACC 15039</strain>
    </source>
</reference>
<evidence type="ECO:0000256" key="3">
    <source>
        <dbReference type="ARBA" id="ARBA00023163"/>
    </source>
</evidence>
<dbReference type="InterPro" id="IPR001647">
    <property type="entry name" value="HTH_TetR"/>
</dbReference>
<feature type="region of interest" description="Disordered" evidence="5">
    <location>
        <begin position="155"/>
        <end position="177"/>
    </location>
</feature>
<dbReference type="InterPro" id="IPR050109">
    <property type="entry name" value="HTH-type_TetR-like_transc_reg"/>
</dbReference>
<dbReference type="Pfam" id="PF00440">
    <property type="entry name" value="TetR_N"/>
    <property type="match status" value="1"/>
</dbReference>
<dbReference type="InterPro" id="IPR009057">
    <property type="entry name" value="Homeodomain-like_sf"/>
</dbReference>
<evidence type="ECO:0000256" key="2">
    <source>
        <dbReference type="ARBA" id="ARBA00023125"/>
    </source>
</evidence>
<evidence type="ECO:0000256" key="4">
    <source>
        <dbReference type="PROSITE-ProRule" id="PRU00335"/>
    </source>
</evidence>
<keyword evidence="3" id="KW-0804">Transcription</keyword>
<dbReference type="PROSITE" id="PS50977">
    <property type="entry name" value="HTH_TETR_2"/>
    <property type="match status" value="1"/>
</dbReference>
<evidence type="ECO:0000313" key="7">
    <source>
        <dbReference type="EMBL" id="QNP45843.1"/>
    </source>
</evidence>
<evidence type="ECO:0000256" key="5">
    <source>
        <dbReference type="SAM" id="MobiDB-lite"/>
    </source>
</evidence>
<keyword evidence="8" id="KW-1185">Reference proteome</keyword>
<dbReference type="InterPro" id="IPR036271">
    <property type="entry name" value="Tet_transcr_reg_TetR-rel_C_sf"/>
</dbReference>
<evidence type="ECO:0000313" key="8">
    <source>
        <dbReference type="Proteomes" id="UP000516105"/>
    </source>
</evidence>
<feature type="domain" description="HTH tetR-type" evidence="6">
    <location>
        <begin position="15"/>
        <end position="75"/>
    </location>
</feature>
<keyword evidence="2 4" id="KW-0238">DNA-binding</keyword>
<sequence>MFVNMPEPPRVPRGALNRDRIIEAALELIDSEGLDGLSARQLAARLGCKAMSLYNHVASMDDLLDGVVDQLLASVLPAAPLPGDIAAAASAYLTLAVRHPDAFILVATRVWRGPNAKAAAMAFVSYFQAMGCSEQEALRRARVLGLISMGPALPWEHGRGAKEPQDEPVTERPLGRI</sequence>
<organism evidence="7 8">
    <name type="scientific">Sphingomonas sediminicola</name>
    <dbReference type="NCBI Taxonomy" id="386874"/>
    <lineage>
        <taxon>Bacteria</taxon>
        <taxon>Pseudomonadati</taxon>
        <taxon>Pseudomonadota</taxon>
        <taxon>Alphaproteobacteria</taxon>
        <taxon>Sphingomonadales</taxon>
        <taxon>Sphingomonadaceae</taxon>
        <taxon>Sphingomonas</taxon>
    </lineage>
</organism>
<proteinExistence type="predicted"/>
<protein>
    <submittedName>
        <fullName evidence="7">TetR family transcriptional regulator</fullName>
    </submittedName>
</protein>
<evidence type="ECO:0000259" key="6">
    <source>
        <dbReference type="PROSITE" id="PS50977"/>
    </source>
</evidence>
<feature type="compositionally biased region" description="Basic and acidic residues" evidence="5">
    <location>
        <begin position="156"/>
        <end position="177"/>
    </location>
</feature>
<name>A0ABX6TDZ0_9SPHN</name>
<evidence type="ECO:0000256" key="1">
    <source>
        <dbReference type="ARBA" id="ARBA00023015"/>
    </source>
</evidence>
<dbReference type="Gene3D" id="1.10.357.10">
    <property type="entry name" value="Tetracycline Repressor, domain 2"/>
    <property type="match status" value="1"/>
</dbReference>
<dbReference type="PANTHER" id="PTHR30055">
    <property type="entry name" value="HTH-TYPE TRANSCRIPTIONAL REGULATOR RUTR"/>
    <property type="match status" value="1"/>
</dbReference>
<dbReference type="PRINTS" id="PR00455">
    <property type="entry name" value="HTHTETR"/>
</dbReference>